<evidence type="ECO:0000256" key="2">
    <source>
        <dbReference type="SAM" id="SignalP"/>
    </source>
</evidence>
<feature type="chain" id="PRO_5046556880" description="Lipoprotein" evidence="2">
    <location>
        <begin position="27"/>
        <end position="159"/>
    </location>
</feature>
<evidence type="ECO:0008006" key="5">
    <source>
        <dbReference type="Google" id="ProtNLM"/>
    </source>
</evidence>
<protein>
    <recommendedName>
        <fullName evidence="5">Lipoprotein</fullName>
    </recommendedName>
</protein>
<gene>
    <name evidence="3" type="ORF">ACFPGP_11735</name>
</gene>
<dbReference type="Proteomes" id="UP001596087">
    <property type="component" value="Unassembled WGS sequence"/>
</dbReference>
<dbReference type="PROSITE" id="PS51257">
    <property type="entry name" value="PROKAR_LIPOPROTEIN"/>
    <property type="match status" value="1"/>
</dbReference>
<proteinExistence type="predicted"/>
<dbReference type="EMBL" id="JBHSKD010000011">
    <property type="protein sequence ID" value="MFC5177346.1"/>
    <property type="molecule type" value="Genomic_DNA"/>
</dbReference>
<dbReference type="RefSeq" id="WP_378590284.1">
    <property type="nucleotide sequence ID" value="NZ_JBHSKD010000011.1"/>
</dbReference>
<feature type="region of interest" description="Disordered" evidence="1">
    <location>
        <begin position="41"/>
        <end position="65"/>
    </location>
</feature>
<accession>A0ABW0BJC9</accession>
<reference evidence="4" key="1">
    <citation type="journal article" date="2019" name="Int. J. Syst. Evol. Microbiol.">
        <title>The Global Catalogue of Microorganisms (GCM) 10K type strain sequencing project: providing services to taxonomists for standard genome sequencing and annotation.</title>
        <authorList>
            <consortium name="The Broad Institute Genomics Platform"/>
            <consortium name="The Broad Institute Genome Sequencing Center for Infectious Disease"/>
            <person name="Wu L."/>
            <person name="Ma J."/>
        </authorList>
    </citation>
    <scope>NUCLEOTIDE SEQUENCE [LARGE SCALE GENOMIC DNA]</scope>
    <source>
        <strain evidence="4">DFY41</strain>
    </source>
</reference>
<evidence type="ECO:0000256" key="1">
    <source>
        <dbReference type="SAM" id="MobiDB-lite"/>
    </source>
</evidence>
<name>A0ABW0BJC9_9ACTN</name>
<evidence type="ECO:0000313" key="4">
    <source>
        <dbReference type="Proteomes" id="UP001596087"/>
    </source>
</evidence>
<comment type="caution">
    <text evidence="3">The sequence shown here is derived from an EMBL/GenBank/DDBJ whole genome shotgun (WGS) entry which is preliminary data.</text>
</comment>
<keyword evidence="2" id="KW-0732">Signal</keyword>
<sequence>MTTPRRRPRVPWAALVVLAPALVACGVDDALRTTEECPSFDDVRDRTSTDGLHVAPEHPEPGGPLTVGRTDDLAVHPGPLWLYGDADAGCRVYVLMPGGDGPPWQDVTGEDDVALLLVEGSRATAASYTVPDVADAGTYLLCGLTDEVGEEQRCRLLTL</sequence>
<evidence type="ECO:0000313" key="3">
    <source>
        <dbReference type="EMBL" id="MFC5177346.1"/>
    </source>
</evidence>
<keyword evidence="4" id="KW-1185">Reference proteome</keyword>
<organism evidence="3 4">
    <name type="scientific">Nocardioides taihuensis</name>
    <dbReference type="NCBI Taxonomy" id="1835606"/>
    <lineage>
        <taxon>Bacteria</taxon>
        <taxon>Bacillati</taxon>
        <taxon>Actinomycetota</taxon>
        <taxon>Actinomycetes</taxon>
        <taxon>Propionibacteriales</taxon>
        <taxon>Nocardioidaceae</taxon>
        <taxon>Nocardioides</taxon>
    </lineage>
</organism>
<feature type="signal peptide" evidence="2">
    <location>
        <begin position="1"/>
        <end position="26"/>
    </location>
</feature>